<evidence type="ECO:0000313" key="3">
    <source>
        <dbReference type="Proteomes" id="UP000266841"/>
    </source>
</evidence>
<accession>K0R9Q0</accession>
<dbReference type="AlphaFoldDB" id="K0R9Q0"/>
<dbReference type="EMBL" id="AGNL01044002">
    <property type="protein sequence ID" value="EJK50323.1"/>
    <property type="molecule type" value="Genomic_DNA"/>
</dbReference>
<name>K0R9Q0_THAOC</name>
<feature type="region of interest" description="Disordered" evidence="1">
    <location>
        <begin position="41"/>
        <end position="85"/>
    </location>
</feature>
<proteinExistence type="predicted"/>
<evidence type="ECO:0000256" key="1">
    <source>
        <dbReference type="SAM" id="MobiDB-lite"/>
    </source>
</evidence>
<comment type="caution">
    <text evidence="2">The sequence shown here is derived from an EMBL/GenBank/DDBJ whole genome shotgun (WGS) entry which is preliminary data.</text>
</comment>
<reference evidence="2 3" key="1">
    <citation type="journal article" date="2012" name="Genome Biol.">
        <title>Genome and low-iron response of an oceanic diatom adapted to chronic iron limitation.</title>
        <authorList>
            <person name="Lommer M."/>
            <person name="Specht M."/>
            <person name="Roy A.S."/>
            <person name="Kraemer L."/>
            <person name="Andreson R."/>
            <person name="Gutowska M.A."/>
            <person name="Wolf J."/>
            <person name="Bergner S.V."/>
            <person name="Schilhabel M.B."/>
            <person name="Klostermeier U.C."/>
            <person name="Beiko R.G."/>
            <person name="Rosenstiel P."/>
            <person name="Hippler M."/>
            <person name="Laroche J."/>
        </authorList>
    </citation>
    <scope>NUCLEOTIDE SEQUENCE [LARGE SCALE GENOMIC DNA]</scope>
    <source>
        <strain evidence="2 3">CCMP1005</strain>
    </source>
</reference>
<evidence type="ECO:0000313" key="2">
    <source>
        <dbReference type="EMBL" id="EJK50323.1"/>
    </source>
</evidence>
<organism evidence="2 3">
    <name type="scientific">Thalassiosira oceanica</name>
    <name type="common">Marine diatom</name>
    <dbReference type="NCBI Taxonomy" id="159749"/>
    <lineage>
        <taxon>Eukaryota</taxon>
        <taxon>Sar</taxon>
        <taxon>Stramenopiles</taxon>
        <taxon>Ochrophyta</taxon>
        <taxon>Bacillariophyta</taxon>
        <taxon>Coscinodiscophyceae</taxon>
        <taxon>Thalassiosirophycidae</taxon>
        <taxon>Thalassiosirales</taxon>
        <taxon>Thalassiosiraceae</taxon>
        <taxon>Thalassiosira</taxon>
    </lineage>
</organism>
<sequence>MGDTPTFLIKRVGKSSCLVNWRALTVCHACAPSCFYRSGRAGSGRRGTDGRRGGRRSCYLPRAGPTRASRASSYNGSSEAGEEAGEPTYLRTTGAQMVQSSTSSHNPPRRGRGGAELDLLRLLELGRVLAGDFVAGVLQTRERIAENCHIRRSFFEPAAVSKRVFADRSQGQHFFETLLSAKLQPGCLSE</sequence>
<protein>
    <submittedName>
        <fullName evidence="2">Uncharacterized protein</fullName>
    </submittedName>
</protein>
<keyword evidence="3" id="KW-1185">Reference proteome</keyword>
<dbReference type="Proteomes" id="UP000266841">
    <property type="component" value="Unassembled WGS sequence"/>
</dbReference>
<gene>
    <name evidence="2" type="ORF">THAOC_30726</name>
</gene>